<dbReference type="SUPFAM" id="SSF53474">
    <property type="entry name" value="alpha/beta-Hydrolases"/>
    <property type="match status" value="1"/>
</dbReference>
<proteinExistence type="predicted"/>
<dbReference type="Gene3D" id="3.40.50.1820">
    <property type="entry name" value="alpha/beta hydrolase"/>
    <property type="match status" value="1"/>
</dbReference>
<name>A0A1H1XGW8_9BRAD</name>
<reference evidence="2" key="1">
    <citation type="submission" date="2016-10" db="EMBL/GenBank/DDBJ databases">
        <authorList>
            <person name="Varghese N."/>
            <person name="Submissions S."/>
        </authorList>
    </citation>
    <scope>NUCLEOTIDE SEQUENCE [LARGE SCALE GENOMIC DNA]</scope>
    <source>
        <strain evidence="2">GAS369</strain>
    </source>
</reference>
<accession>A0A1H1XGW8</accession>
<dbReference type="Proteomes" id="UP000243904">
    <property type="component" value="Chromosome I"/>
</dbReference>
<evidence type="ECO:0000313" key="1">
    <source>
        <dbReference type="EMBL" id="SDT08504.1"/>
    </source>
</evidence>
<organism evidence="1 2">
    <name type="scientific">Bradyrhizobium canariense</name>
    <dbReference type="NCBI Taxonomy" id="255045"/>
    <lineage>
        <taxon>Bacteria</taxon>
        <taxon>Pseudomonadati</taxon>
        <taxon>Pseudomonadota</taxon>
        <taxon>Alphaproteobacteria</taxon>
        <taxon>Hyphomicrobiales</taxon>
        <taxon>Nitrobacteraceae</taxon>
        <taxon>Bradyrhizobium</taxon>
    </lineage>
</organism>
<protein>
    <submittedName>
        <fullName evidence="1">Pimeloyl-ACP methyl ester carboxylesterase</fullName>
    </submittedName>
</protein>
<evidence type="ECO:0000313" key="2">
    <source>
        <dbReference type="Proteomes" id="UP000243904"/>
    </source>
</evidence>
<sequence>MANRHTYEVQKVQPTKASIEPCGPTGGKRGSCVLLHGWDADGNSMKSICTVLHPLAAGWNLYVATYETHTESFVDAARDLRPLVQPPQLASPLILIGYSEGGVVARQMIAGGLPVSALVTICTPHLGIGPWLPTPDLGSASVSPFSPELKALKDSAGEGAQRHLYHCFGITCTDFSGNHPDDGVVPIQSAIAETLGAVAEQVTIPLDYNGYIAGWGPHLQGMNPKRLQPVLNTCSTLFK</sequence>
<dbReference type="AlphaFoldDB" id="A0A1H1XGW8"/>
<dbReference type="InterPro" id="IPR029058">
    <property type="entry name" value="AB_hydrolase_fold"/>
</dbReference>
<dbReference type="EMBL" id="LT629750">
    <property type="protein sequence ID" value="SDT08504.1"/>
    <property type="molecule type" value="Genomic_DNA"/>
</dbReference>
<gene>
    <name evidence="1" type="ORF">SAMN05444158_4321</name>
</gene>
<keyword evidence="2" id="KW-1185">Reference proteome</keyword>
<dbReference type="RefSeq" id="WP_167558826.1">
    <property type="nucleotide sequence ID" value="NZ_LT629750.1"/>
</dbReference>
<dbReference type="Pfam" id="PF02089">
    <property type="entry name" value="Palm_thioest"/>
    <property type="match status" value="1"/>
</dbReference>